<dbReference type="Proteomes" id="UP001501742">
    <property type="component" value="Unassembled WGS sequence"/>
</dbReference>
<protein>
    <recommendedName>
        <fullName evidence="2">DUF218 domain-containing protein</fullName>
    </recommendedName>
</protein>
<dbReference type="InterPro" id="IPR014729">
    <property type="entry name" value="Rossmann-like_a/b/a_fold"/>
</dbReference>
<accession>A0ABN1ZDP6</accession>
<feature type="transmembrane region" description="Helical" evidence="1">
    <location>
        <begin position="64"/>
        <end position="89"/>
    </location>
</feature>
<evidence type="ECO:0000313" key="4">
    <source>
        <dbReference type="Proteomes" id="UP001501742"/>
    </source>
</evidence>
<keyword evidence="4" id="KW-1185">Reference proteome</keyword>
<evidence type="ECO:0000259" key="2">
    <source>
        <dbReference type="Pfam" id="PF02698"/>
    </source>
</evidence>
<dbReference type="EMBL" id="BAAAJX010000010">
    <property type="protein sequence ID" value="GAA1493790.1"/>
    <property type="molecule type" value="Genomic_DNA"/>
</dbReference>
<dbReference type="Gene3D" id="3.40.50.620">
    <property type="entry name" value="HUPs"/>
    <property type="match status" value="1"/>
</dbReference>
<proteinExistence type="predicted"/>
<gene>
    <name evidence="3" type="ORF">GCM10009627_21360</name>
</gene>
<reference evidence="3 4" key="1">
    <citation type="journal article" date="2019" name="Int. J. Syst. Evol. Microbiol.">
        <title>The Global Catalogue of Microorganisms (GCM) 10K type strain sequencing project: providing services to taxonomists for standard genome sequencing and annotation.</title>
        <authorList>
            <consortium name="The Broad Institute Genomics Platform"/>
            <consortium name="The Broad Institute Genome Sequencing Center for Infectious Disease"/>
            <person name="Wu L."/>
            <person name="Ma J."/>
        </authorList>
    </citation>
    <scope>NUCLEOTIDE SEQUENCE [LARGE SCALE GENOMIC DNA]</scope>
    <source>
        <strain evidence="3 4">JCM 12140</strain>
    </source>
</reference>
<evidence type="ECO:0000313" key="3">
    <source>
        <dbReference type="EMBL" id="GAA1493790.1"/>
    </source>
</evidence>
<evidence type="ECO:0000256" key="1">
    <source>
        <dbReference type="SAM" id="Phobius"/>
    </source>
</evidence>
<name>A0ABN1ZDP6_9MICO</name>
<dbReference type="InterPro" id="IPR051599">
    <property type="entry name" value="Cell_Envelope_Assoc"/>
</dbReference>
<keyword evidence="1" id="KW-0812">Transmembrane</keyword>
<keyword evidence="1" id="KW-1133">Transmembrane helix</keyword>
<dbReference type="InterPro" id="IPR003848">
    <property type="entry name" value="DUF218"/>
</dbReference>
<sequence length="278" mass="28970">MFLTVVAVCCAAVAVPLLVNGVRAARRGARSLTRLLTLVAGLAVLALGVLVAVLAAVGTTVSTALLLLVLALAGYLALVFLVFLGAALTCGLVRVTEQAESLVVLGCGLVHGAVSPMLRSRLDRTLEVFHRSVAAGRTPVVVASGGQGEDEDRTEADAMAEYLVARGVPAELVHREGRSTNTRENLRFSQEVLRDAGAGGRTLVVTNDYHVVRTAMTARRTGLDARVLGAPTARQSVPSAFLREFAAVLVMHGWWHLGALAAIVVLWGVGLATGALPA</sequence>
<comment type="caution">
    <text evidence="3">The sequence shown here is derived from an EMBL/GenBank/DDBJ whole genome shotgun (WGS) entry which is preliminary data.</text>
</comment>
<feature type="transmembrane region" description="Helical" evidence="1">
    <location>
        <begin position="253"/>
        <end position="276"/>
    </location>
</feature>
<dbReference type="RefSeq" id="WP_204610080.1">
    <property type="nucleotide sequence ID" value="NZ_BAAAJX010000010.1"/>
</dbReference>
<dbReference type="PANTHER" id="PTHR30336">
    <property type="entry name" value="INNER MEMBRANE PROTEIN, PROBABLE PERMEASE"/>
    <property type="match status" value="1"/>
</dbReference>
<keyword evidence="1" id="KW-0472">Membrane</keyword>
<dbReference type="Pfam" id="PF02698">
    <property type="entry name" value="DUF218"/>
    <property type="match status" value="1"/>
</dbReference>
<feature type="domain" description="DUF218" evidence="2">
    <location>
        <begin position="102"/>
        <end position="245"/>
    </location>
</feature>
<dbReference type="PANTHER" id="PTHR30336:SF4">
    <property type="entry name" value="ENVELOPE BIOGENESIS FACTOR ELYC"/>
    <property type="match status" value="1"/>
</dbReference>
<feature type="transmembrane region" description="Helical" evidence="1">
    <location>
        <begin position="34"/>
        <end position="57"/>
    </location>
</feature>
<dbReference type="CDD" id="cd06259">
    <property type="entry name" value="YdcF-like"/>
    <property type="match status" value="1"/>
</dbReference>
<organism evidence="3 4">
    <name type="scientific">Curtobacterium herbarum</name>
    <dbReference type="NCBI Taxonomy" id="150122"/>
    <lineage>
        <taxon>Bacteria</taxon>
        <taxon>Bacillati</taxon>
        <taxon>Actinomycetota</taxon>
        <taxon>Actinomycetes</taxon>
        <taxon>Micrococcales</taxon>
        <taxon>Microbacteriaceae</taxon>
        <taxon>Curtobacterium</taxon>
    </lineage>
</organism>